<dbReference type="WBParaSite" id="RSKR_0000240500.1">
    <property type="protein sequence ID" value="RSKR_0000240500.1"/>
    <property type="gene ID" value="RSKR_0000240500"/>
</dbReference>
<dbReference type="Proteomes" id="UP000095286">
    <property type="component" value="Unplaced"/>
</dbReference>
<proteinExistence type="predicted"/>
<reference evidence="2" key="1">
    <citation type="submission" date="2016-11" db="UniProtKB">
        <authorList>
            <consortium name="WormBaseParasite"/>
        </authorList>
    </citation>
    <scope>IDENTIFICATION</scope>
    <source>
        <strain evidence="2">KR3021</strain>
    </source>
</reference>
<organism evidence="1 2">
    <name type="scientific">Rhabditophanes sp. KR3021</name>
    <dbReference type="NCBI Taxonomy" id="114890"/>
    <lineage>
        <taxon>Eukaryota</taxon>
        <taxon>Metazoa</taxon>
        <taxon>Ecdysozoa</taxon>
        <taxon>Nematoda</taxon>
        <taxon>Chromadorea</taxon>
        <taxon>Rhabditida</taxon>
        <taxon>Tylenchina</taxon>
        <taxon>Panagrolaimomorpha</taxon>
        <taxon>Strongyloidoidea</taxon>
        <taxon>Alloionematidae</taxon>
        <taxon>Rhabditophanes</taxon>
    </lineage>
</organism>
<evidence type="ECO:0000313" key="2">
    <source>
        <dbReference type="WBParaSite" id="RSKR_0000240500.1"/>
    </source>
</evidence>
<name>A0AC35TMR3_9BILA</name>
<sequence length="125" mass="14379">MELSAEVIKEVGEFAIKEHLPYLKYFAPSIIPHAQCHKAEQYYNLQTLEDYKCTLRLDLSGWTVVSEEFNNVSCAVVPNCNVDHSQTYEDILSFLQNTSPKFVNQRMEELFAKLSNISSEKNDVI</sequence>
<accession>A0AC35TMR3</accession>
<evidence type="ECO:0000313" key="1">
    <source>
        <dbReference type="Proteomes" id="UP000095286"/>
    </source>
</evidence>
<protein>
    <submittedName>
        <fullName evidence="2">DUF727 domain-containing protein</fullName>
    </submittedName>
</protein>